<proteinExistence type="predicted"/>
<dbReference type="EMBL" id="BMJC01000003">
    <property type="protein sequence ID" value="GGB01721.1"/>
    <property type="molecule type" value="Genomic_DNA"/>
</dbReference>
<feature type="compositionally biased region" description="Polar residues" evidence="1">
    <location>
        <begin position="166"/>
        <end position="186"/>
    </location>
</feature>
<reference evidence="2" key="1">
    <citation type="journal article" date="2014" name="Int. J. Syst. Evol. Microbiol.">
        <title>Complete genome sequence of Corynebacterium casei LMG S-19264T (=DSM 44701T), isolated from a smear-ripened cheese.</title>
        <authorList>
            <consortium name="US DOE Joint Genome Institute (JGI-PGF)"/>
            <person name="Walter F."/>
            <person name="Albersmeier A."/>
            <person name="Kalinowski J."/>
            <person name="Ruckert C."/>
        </authorList>
    </citation>
    <scope>NUCLEOTIDE SEQUENCE</scope>
    <source>
        <strain evidence="2">CGMCC 1.15448</strain>
    </source>
</reference>
<accession>A0A8J2XT96</accession>
<organism evidence="2 3">
    <name type="scientific">Puia dinghuensis</name>
    <dbReference type="NCBI Taxonomy" id="1792502"/>
    <lineage>
        <taxon>Bacteria</taxon>
        <taxon>Pseudomonadati</taxon>
        <taxon>Bacteroidota</taxon>
        <taxon>Chitinophagia</taxon>
        <taxon>Chitinophagales</taxon>
        <taxon>Chitinophagaceae</taxon>
        <taxon>Puia</taxon>
    </lineage>
</organism>
<evidence type="ECO:0000256" key="1">
    <source>
        <dbReference type="SAM" id="MobiDB-lite"/>
    </source>
</evidence>
<evidence type="ECO:0000313" key="2">
    <source>
        <dbReference type="EMBL" id="GGB01721.1"/>
    </source>
</evidence>
<feature type="region of interest" description="Disordered" evidence="1">
    <location>
        <begin position="296"/>
        <end position="326"/>
    </location>
</feature>
<dbReference type="Proteomes" id="UP000607559">
    <property type="component" value="Unassembled WGS sequence"/>
</dbReference>
<evidence type="ECO:0000313" key="3">
    <source>
        <dbReference type="Proteomes" id="UP000607559"/>
    </source>
</evidence>
<gene>
    <name evidence="2" type="ORF">GCM10011511_26130</name>
</gene>
<keyword evidence="3" id="KW-1185">Reference proteome</keyword>
<comment type="caution">
    <text evidence="2">The sequence shown here is derived from an EMBL/GenBank/DDBJ whole genome shotgun (WGS) entry which is preliminary data.</text>
</comment>
<feature type="region of interest" description="Disordered" evidence="1">
    <location>
        <begin position="161"/>
        <end position="186"/>
    </location>
</feature>
<reference evidence="2" key="2">
    <citation type="submission" date="2020-09" db="EMBL/GenBank/DDBJ databases">
        <authorList>
            <person name="Sun Q."/>
            <person name="Zhou Y."/>
        </authorList>
    </citation>
    <scope>NUCLEOTIDE SEQUENCE</scope>
    <source>
        <strain evidence="2">CGMCC 1.15448</strain>
    </source>
</reference>
<evidence type="ECO:0008006" key="4">
    <source>
        <dbReference type="Google" id="ProtNLM"/>
    </source>
</evidence>
<protein>
    <recommendedName>
        <fullName evidence="4">DUF4476 domain-containing protein</fullName>
    </recommendedName>
</protein>
<name>A0A8J2XT96_9BACT</name>
<sequence>MLVGHNYAQDYFVLIRTDNHQPFYVRLGGQYYSSAADGHLILSQLKDSTYTIIVGIPPHGAAGEQTYTFAVNHTDRELEIRPHGEAGWGLYNPMGNDWLAAQNTAREEIHAVGIRREDDFSRMMAGIVQDTAVLYNNYVATAPVDTPATANTPAIATRLDSDRTDTSSTVATKPANTTRLDSPTITKPDSAIATLKPVDTPTTASTPIHTDTAATTTAPQYRPVAGTALHRSAPVVDSSSQQQLFRPLPAIVKLSERKGARYMRLVYADRGMGTKADTIVLYILYDTVATAAAQKHHSADSSRLPAMRSHGPNPDSPTQAQGAPNKAVMPVPINSAADKSRIADSGQKGATRAPLPYVNSDCHNFASDYDVDKLRVKMLAAEKDEERIAAALKVFKAKCFYTRQVRALSEVFATDAGKYRFFEAAWPYAADEHFRELSALLTDPVYVAKFKTLMGGR</sequence>
<dbReference type="AlphaFoldDB" id="A0A8J2XT96"/>